<evidence type="ECO:0000313" key="10">
    <source>
        <dbReference type="EMBL" id="MCX2819453.1"/>
    </source>
</evidence>
<proteinExistence type="predicted"/>
<dbReference type="RefSeq" id="WP_266087724.1">
    <property type="nucleotide sequence ID" value="NZ_RKLV01000008.1"/>
</dbReference>
<keyword evidence="11" id="KW-1185">Reference proteome</keyword>
<evidence type="ECO:0000256" key="6">
    <source>
        <dbReference type="ARBA" id="ARBA00023136"/>
    </source>
</evidence>
<feature type="domain" description="Blue (type 1) copper" evidence="8">
    <location>
        <begin position="399"/>
        <end position="503"/>
    </location>
</feature>
<sequence>MSHRRRSLIRMAGVAAAGAATGCLGGEGEGNGETEGNQANGGGGTADEEGREEAEEKAEETSTGGVGAETAVAAEWNRMRVRLYDPVAFASAGATDTAAGTAQEIFARFEGAGGEYGAHEALEETDAEAYEGFEEALGALRQAVEEGDVETAREEAGRADEHLASAQRAHVSENDAYALDLLALGTALSDARIAESAGGDGSSVATSVFSRFETADAHDPVEEANSEVYESFESSMSEMANGNVGAYGDTVKAAVEGAYSVADNEETVGAGHLAMMSAQGYDAALVGESGGDGSSVMSGVFGRFEQARVHEMVEEASTEAYEGFESALDGYITALNNAEGVREALGTYADATLYACFAVAGAEDDAPVDETSSGDGHGGGTELTGGPNVYEGEPDADHVVDSKAVVFEPETLEVSQGDTVAWVYTAGEPHSVTAYGDGIPDDAEYWASGGFSSEEEAREGWENGKGAITEGTYYEHTFETKGTHEYVCIPHEMAGMVGEVVVE</sequence>
<dbReference type="InterPro" id="IPR032445">
    <property type="entry name" value="DUF5059"/>
</dbReference>
<evidence type="ECO:0000313" key="11">
    <source>
        <dbReference type="Proteomes" id="UP001149411"/>
    </source>
</evidence>
<dbReference type="AlphaFoldDB" id="A0A9Q4C4S7"/>
<dbReference type="GO" id="GO:0016020">
    <property type="term" value="C:membrane"/>
    <property type="evidence" value="ECO:0007669"/>
    <property type="project" value="UniProtKB-SubCell"/>
</dbReference>
<dbReference type="GO" id="GO:0005507">
    <property type="term" value="F:copper ion binding"/>
    <property type="evidence" value="ECO:0007669"/>
    <property type="project" value="InterPro"/>
</dbReference>
<gene>
    <name evidence="10" type="ORF">EGH25_08835</name>
</gene>
<evidence type="ECO:0000259" key="8">
    <source>
        <dbReference type="Pfam" id="PF00127"/>
    </source>
</evidence>
<feature type="region of interest" description="Disordered" evidence="7">
    <location>
        <begin position="365"/>
        <end position="393"/>
    </location>
</feature>
<keyword evidence="3" id="KW-0479">Metal-binding</keyword>
<dbReference type="Pfam" id="PF16502">
    <property type="entry name" value="DUF5059"/>
    <property type="match status" value="1"/>
</dbReference>
<dbReference type="PROSITE" id="PS51257">
    <property type="entry name" value="PROKAR_LIPOPROTEIN"/>
    <property type="match status" value="1"/>
</dbReference>
<evidence type="ECO:0000256" key="2">
    <source>
        <dbReference type="ARBA" id="ARBA00022448"/>
    </source>
</evidence>
<evidence type="ECO:0000256" key="7">
    <source>
        <dbReference type="SAM" id="MobiDB-lite"/>
    </source>
</evidence>
<dbReference type="GO" id="GO:0009055">
    <property type="term" value="F:electron transfer activity"/>
    <property type="evidence" value="ECO:0007669"/>
    <property type="project" value="InterPro"/>
</dbReference>
<feature type="domain" description="DUF5059" evidence="9">
    <location>
        <begin position="71"/>
        <end position="294"/>
    </location>
</feature>
<evidence type="ECO:0000256" key="5">
    <source>
        <dbReference type="ARBA" id="ARBA00023008"/>
    </source>
</evidence>
<feature type="compositionally biased region" description="Acidic residues" evidence="7">
    <location>
        <begin position="46"/>
        <end position="58"/>
    </location>
</feature>
<reference evidence="10" key="1">
    <citation type="submission" date="2022-09" db="EMBL/GenBank/DDBJ databases">
        <title>Haloadaptaus new haloarchaeum isolated from saline soil.</title>
        <authorList>
            <person name="Duran-Viseras A."/>
            <person name="Sanchez-Porro C."/>
            <person name="Ventosa A."/>
        </authorList>
    </citation>
    <scope>NUCLEOTIDE SEQUENCE</scope>
    <source>
        <strain evidence="10">F3-133</strain>
    </source>
</reference>
<evidence type="ECO:0000256" key="1">
    <source>
        <dbReference type="ARBA" id="ARBA00004370"/>
    </source>
</evidence>
<dbReference type="InterPro" id="IPR000923">
    <property type="entry name" value="BlueCu_1"/>
</dbReference>
<keyword evidence="6" id="KW-0472">Membrane</keyword>
<keyword evidence="2" id="KW-0813">Transport</keyword>
<accession>A0A9Q4C4S7</accession>
<dbReference type="InterPro" id="IPR008972">
    <property type="entry name" value="Cupredoxin"/>
</dbReference>
<keyword evidence="5" id="KW-0186">Copper</keyword>
<keyword evidence="4" id="KW-0249">Electron transport</keyword>
<dbReference type="Proteomes" id="UP001149411">
    <property type="component" value="Unassembled WGS sequence"/>
</dbReference>
<dbReference type="EMBL" id="RKLV01000008">
    <property type="protein sequence ID" value="MCX2819453.1"/>
    <property type="molecule type" value="Genomic_DNA"/>
</dbReference>
<name>A0A9Q4C4S7_9EURY</name>
<feature type="compositionally biased region" description="Gly residues" evidence="7">
    <location>
        <begin position="23"/>
        <end position="45"/>
    </location>
</feature>
<dbReference type="PANTHER" id="PTHR34192:SF10">
    <property type="entry name" value="PLASTOCYANIN MAJOR ISOFORM, CHLOROPLASTIC-RELATED"/>
    <property type="match status" value="1"/>
</dbReference>
<dbReference type="Pfam" id="PF00127">
    <property type="entry name" value="Copper-bind"/>
    <property type="match status" value="1"/>
</dbReference>
<organism evidence="10 11">
    <name type="scientific">Halorutilus salinus</name>
    <dbReference type="NCBI Taxonomy" id="2487751"/>
    <lineage>
        <taxon>Archaea</taxon>
        <taxon>Methanobacteriati</taxon>
        <taxon>Methanobacteriota</taxon>
        <taxon>Stenosarchaea group</taxon>
        <taxon>Halobacteria</taxon>
        <taxon>Halorutilales</taxon>
        <taxon>Halorutilaceae</taxon>
        <taxon>Halorutilus</taxon>
    </lineage>
</organism>
<evidence type="ECO:0000259" key="9">
    <source>
        <dbReference type="Pfam" id="PF16502"/>
    </source>
</evidence>
<evidence type="ECO:0000256" key="3">
    <source>
        <dbReference type="ARBA" id="ARBA00022723"/>
    </source>
</evidence>
<evidence type="ECO:0000256" key="4">
    <source>
        <dbReference type="ARBA" id="ARBA00022982"/>
    </source>
</evidence>
<comment type="subcellular location">
    <subcellularLocation>
        <location evidence="1">Membrane</location>
    </subcellularLocation>
</comment>
<dbReference type="Gene3D" id="2.60.40.420">
    <property type="entry name" value="Cupredoxins - blue copper proteins"/>
    <property type="match status" value="1"/>
</dbReference>
<comment type="caution">
    <text evidence="10">The sequence shown here is derived from an EMBL/GenBank/DDBJ whole genome shotgun (WGS) entry which is preliminary data.</text>
</comment>
<dbReference type="SUPFAM" id="SSF49503">
    <property type="entry name" value="Cupredoxins"/>
    <property type="match status" value="1"/>
</dbReference>
<protein>
    <submittedName>
        <fullName evidence="10">DUF5059 domain-containing protein</fullName>
    </submittedName>
</protein>
<dbReference type="PANTHER" id="PTHR34192">
    <property type="entry name" value="PLASTOCYANIN MAJOR ISOFORM, CHLOROPLASTIC-RELATED"/>
    <property type="match status" value="1"/>
</dbReference>
<feature type="region of interest" description="Disordered" evidence="7">
    <location>
        <begin position="21"/>
        <end position="68"/>
    </location>
</feature>